<name>A0AAV8EGR7_9POAL</name>
<dbReference type="Pfam" id="PF13041">
    <property type="entry name" value="PPR_2"/>
    <property type="match status" value="1"/>
</dbReference>
<organism evidence="7 8">
    <name type="scientific">Rhynchospora pubera</name>
    <dbReference type="NCBI Taxonomy" id="906938"/>
    <lineage>
        <taxon>Eukaryota</taxon>
        <taxon>Viridiplantae</taxon>
        <taxon>Streptophyta</taxon>
        <taxon>Embryophyta</taxon>
        <taxon>Tracheophyta</taxon>
        <taxon>Spermatophyta</taxon>
        <taxon>Magnoliopsida</taxon>
        <taxon>Liliopsida</taxon>
        <taxon>Poales</taxon>
        <taxon>Cyperaceae</taxon>
        <taxon>Cyperoideae</taxon>
        <taxon>Rhynchosporeae</taxon>
        <taxon>Rhynchospora</taxon>
    </lineage>
</organism>
<evidence type="ECO:0000256" key="4">
    <source>
        <dbReference type="PROSITE-ProRule" id="PRU00708"/>
    </source>
</evidence>
<dbReference type="PROSITE" id="PS51375">
    <property type="entry name" value="PPR"/>
    <property type="match status" value="3"/>
</dbReference>
<dbReference type="Pfam" id="PF01535">
    <property type="entry name" value="PPR"/>
    <property type="match status" value="2"/>
</dbReference>
<sequence>MASRIGSLLTSTRLRSLKPIYSLRPFSTTSSSSPPTSRFTNNPSSFDWSDSEPESESDSQSPPIDKSKLPPPYDPFSNKPAVPEPSDPTNLQEVFFNMRTEGLTNYAIKMFDGLSKDGRTHEALELFSVIKDKQTMPDVVAHTAVIEAYVNAGGDHWKSAIRTYEKMLACGVLPNAYTFSVLIKGLVKESKLTEAGKYLIEMVTRGMKPNVTTFLSVFEGYVSEEKFEEGKKLLQELKEKGFEPDEKFVRDGTVKRGYIFNGVMRLLFDK</sequence>
<dbReference type="PANTHER" id="PTHR47941">
    <property type="entry name" value="PENTATRICOPEPTIDE REPEAT-CONTAINING PROTEIN 3, MITOCHONDRIAL"/>
    <property type="match status" value="1"/>
</dbReference>
<accession>A0AAV8EGR7</accession>
<evidence type="ECO:0000313" key="7">
    <source>
        <dbReference type="EMBL" id="KAJ4780448.1"/>
    </source>
</evidence>
<comment type="similarity">
    <text evidence="1">Belongs to the PPR family. P subfamily.</text>
</comment>
<dbReference type="InterPro" id="IPR011990">
    <property type="entry name" value="TPR-like_helical_dom_sf"/>
</dbReference>
<evidence type="ECO:0000313" key="8">
    <source>
        <dbReference type="Proteomes" id="UP001140206"/>
    </source>
</evidence>
<keyword evidence="7" id="KW-0687">Ribonucleoprotein</keyword>
<evidence type="ECO:0000256" key="5">
    <source>
        <dbReference type="SAM" id="MobiDB-lite"/>
    </source>
</evidence>
<feature type="repeat" description="PPR" evidence="4">
    <location>
        <begin position="210"/>
        <end position="244"/>
    </location>
</feature>
<comment type="caution">
    <text evidence="7">The sequence shown here is derived from an EMBL/GenBank/DDBJ whole genome shotgun (WGS) entry which is preliminary data.</text>
</comment>
<dbReference type="NCBIfam" id="TIGR00756">
    <property type="entry name" value="PPR"/>
    <property type="match status" value="2"/>
</dbReference>
<dbReference type="EMBL" id="JAMFTS010000003">
    <property type="protein sequence ID" value="KAJ4771728.1"/>
    <property type="molecule type" value="Genomic_DNA"/>
</dbReference>
<proteinExistence type="inferred from homology"/>
<evidence type="ECO:0000313" key="6">
    <source>
        <dbReference type="EMBL" id="KAJ4771728.1"/>
    </source>
</evidence>
<feature type="region of interest" description="Disordered" evidence="5">
    <location>
        <begin position="24"/>
        <end position="90"/>
    </location>
</feature>
<dbReference type="Proteomes" id="UP001140206">
    <property type="component" value="Chromosome 3"/>
</dbReference>
<dbReference type="AlphaFoldDB" id="A0AAV8EGR7"/>
<dbReference type="Gene3D" id="1.25.40.10">
    <property type="entry name" value="Tetratricopeptide repeat domain"/>
    <property type="match status" value="1"/>
</dbReference>
<dbReference type="EMBL" id="JAMFTS010000003">
    <property type="protein sequence ID" value="KAJ4780448.1"/>
    <property type="molecule type" value="Genomic_DNA"/>
</dbReference>
<feature type="compositionally biased region" description="Low complexity" evidence="5">
    <location>
        <begin position="24"/>
        <end position="48"/>
    </location>
</feature>
<reference evidence="7" key="1">
    <citation type="submission" date="2022-08" db="EMBL/GenBank/DDBJ databases">
        <authorList>
            <person name="Marques A."/>
        </authorList>
    </citation>
    <scope>NUCLEOTIDE SEQUENCE</scope>
    <source>
        <strain evidence="7">RhyPub2mFocal</strain>
        <tissue evidence="7">Leaves</tissue>
    </source>
</reference>
<protein>
    <submittedName>
        <fullName evidence="7">Ribosomal protein L15</fullName>
    </submittedName>
</protein>
<dbReference type="GO" id="GO:0005840">
    <property type="term" value="C:ribosome"/>
    <property type="evidence" value="ECO:0007669"/>
    <property type="project" value="UniProtKB-KW"/>
</dbReference>
<evidence type="ECO:0000256" key="1">
    <source>
        <dbReference type="ARBA" id="ARBA00007626"/>
    </source>
</evidence>
<dbReference type="InterPro" id="IPR002885">
    <property type="entry name" value="PPR_rpt"/>
</dbReference>
<feature type="repeat" description="PPR" evidence="4">
    <location>
        <begin position="175"/>
        <end position="209"/>
    </location>
</feature>
<gene>
    <name evidence="6" type="ORF">LUZ62_055985</name>
    <name evidence="7" type="ORF">LUZ62_064705</name>
</gene>
<keyword evidence="8" id="KW-1185">Reference proteome</keyword>
<keyword evidence="3" id="KW-0809">Transit peptide</keyword>
<keyword evidence="7" id="KW-0689">Ribosomal protein</keyword>
<evidence type="ECO:0000256" key="2">
    <source>
        <dbReference type="ARBA" id="ARBA00022737"/>
    </source>
</evidence>
<evidence type="ECO:0000256" key="3">
    <source>
        <dbReference type="ARBA" id="ARBA00022946"/>
    </source>
</evidence>
<feature type="repeat" description="PPR" evidence="4">
    <location>
        <begin position="138"/>
        <end position="174"/>
    </location>
</feature>
<keyword evidence="2" id="KW-0677">Repeat</keyword>